<protein>
    <recommendedName>
        <fullName evidence="3">Phosphonate ABC transporter, periplasmic phosphonate-binding protein</fullName>
    </recommendedName>
</protein>
<evidence type="ECO:0000313" key="1">
    <source>
        <dbReference type="EMBL" id="PMP72104.1"/>
    </source>
</evidence>
<evidence type="ECO:0000313" key="2">
    <source>
        <dbReference type="Proteomes" id="UP000242881"/>
    </source>
</evidence>
<proteinExistence type="predicted"/>
<dbReference type="Gene3D" id="3.40.190.10">
    <property type="entry name" value="Periplasmic binding protein-like II"/>
    <property type="match status" value="2"/>
</dbReference>
<dbReference type="PANTHER" id="PTHR35841:SF1">
    <property type="entry name" value="PHOSPHONATES-BINDING PERIPLASMIC PROTEIN"/>
    <property type="match status" value="1"/>
</dbReference>
<dbReference type="SUPFAM" id="SSF53850">
    <property type="entry name" value="Periplasmic binding protein-like II"/>
    <property type="match status" value="1"/>
</dbReference>
<dbReference type="PANTHER" id="PTHR35841">
    <property type="entry name" value="PHOSPHONATES-BINDING PERIPLASMIC PROTEIN"/>
    <property type="match status" value="1"/>
</dbReference>
<gene>
    <name evidence="1" type="ORF">C0187_02310</name>
</gene>
<organism evidence="1 2">
    <name type="scientific">Calditerrivibrio nitroreducens</name>
    <dbReference type="NCBI Taxonomy" id="477976"/>
    <lineage>
        <taxon>Bacteria</taxon>
        <taxon>Pseudomonadati</taxon>
        <taxon>Deferribacterota</taxon>
        <taxon>Deferribacteres</taxon>
        <taxon>Deferribacterales</taxon>
        <taxon>Calditerrivibrionaceae</taxon>
    </lineage>
</organism>
<dbReference type="AlphaFoldDB" id="A0A2J6WNW8"/>
<accession>A0A2J6WNW8</accession>
<dbReference type="Proteomes" id="UP000242881">
    <property type="component" value="Unassembled WGS sequence"/>
</dbReference>
<dbReference type="EMBL" id="PNIN01000027">
    <property type="protein sequence ID" value="PMP72104.1"/>
    <property type="molecule type" value="Genomic_DNA"/>
</dbReference>
<dbReference type="Pfam" id="PF12974">
    <property type="entry name" value="Phosphonate-bd"/>
    <property type="match status" value="1"/>
</dbReference>
<evidence type="ECO:0008006" key="3">
    <source>
        <dbReference type="Google" id="ProtNLM"/>
    </source>
</evidence>
<reference evidence="1 2" key="1">
    <citation type="submission" date="2018-01" db="EMBL/GenBank/DDBJ databases">
        <title>Metagenomic assembled genomes from two thermal pools in the Uzon Caldera, Kamchatka, Russia.</title>
        <authorList>
            <person name="Wilkins L."/>
            <person name="Ettinger C."/>
        </authorList>
    </citation>
    <scope>NUCLEOTIDE SEQUENCE [LARGE SCALE GENOMIC DNA]</scope>
    <source>
        <strain evidence="1">ZAV-05</strain>
    </source>
</reference>
<name>A0A2J6WNW8_9BACT</name>
<sequence length="271" mass="30946">MRKLIFILLLFLPLTILSKEQYIYSAVSVGNKESTIAQHKPLLNYVTDKTNKKIIITYYENHKELVEMFIKGDVDIAYLGPIPFLALKRKYSNYEPLVMVREKDGKSSYRCVLFAPIDQMDPLKNIKNIAMTNPLSTCGYTFVHSALKKKGVDLESIPYSYVGNHEEVAKKVIAGLFSIGATKEDIFEKYKNLGLKAIISSDELPAFIIVANKKTMSQNDIDLIRNSLLKIPNNTLSILKIGKNGFDRFDESKYINFEKLLDSNILKRIYE</sequence>
<comment type="caution">
    <text evidence="1">The sequence shown here is derived from an EMBL/GenBank/DDBJ whole genome shotgun (WGS) entry which is preliminary data.</text>
</comment>